<proteinExistence type="predicted"/>
<protein>
    <submittedName>
        <fullName evidence="1">Uncharacterized protein</fullName>
    </submittedName>
</protein>
<evidence type="ECO:0000313" key="1">
    <source>
        <dbReference type="EMBL" id="KAJ8625389.1"/>
    </source>
</evidence>
<gene>
    <name evidence="1" type="ORF">MRB53_033919</name>
</gene>
<dbReference type="Proteomes" id="UP001234297">
    <property type="component" value="Chromosome 11"/>
</dbReference>
<organism evidence="1 2">
    <name type="scientific">Persea americana</name>
    <name type="common">Avocado</name>
    <dbReference type="NCBI Taxonomy" id="3435"/>
    <lineage>
        <taxon>Eukaryota</taxon>
        <taxon>Viridiplantae</taxon>
        <taxon>Streptophyta</taxon>
        <taxon>Embryophyta</taxon>
        <taxon>Tracheophyta</taxon>
        <taxon>Spermatophyta</taxon>
        <taxon>Magnoliopsida</taxon>
        <taxon>Magnoliidae</taxon>
        <taxon>Laurales</taxon>
        <taxon>Lauraceae</taxon>
        <taxon>Persea</taxon>
    </lineage>
</organism>
<sequence length="94" mass="10501">MKISILPAHSQLSGVTTLHAKKKSSVSSQNPSSYVNHAQVLVSVRRAYVRHKRMVAMCSLFQCLQIFLDLMDEVIMNRRGHCLGECQLGSGLRC</sequence>
<dbReference type="EMBL" id="CM056819">
    <property type="protein sequence ID" value="KAJ8625389.1"/>
    <property type="molecule type" value="Genomic_DNA"/>
</dbReference>
<reference evidence="1 2" key="1">
    <citation type="journal article" date="2022" name="Hortic Res">
        <title>A haplotype resolved chromosomal level avocado genome allows analysis of novel avocado genes.</title>
        <authorList>
            <person name="Nath O."/>
            <person name="Fletcher S.J."/>
            <person name="Hayward A."/>
            <person name="Shaw L.M."/>
            <person name="Masouleh A.K."/>
            <person name="Furtado A."/>
            <person name="Henry R.J."/>
            <person name="Mitter N."/>
        </authorList>
    </citation>
    <scope>NUCLEOTIDE SEQUENCE [LARGE SCALE GENOMIC DNA]</scope>
    <source>
        <strain evidence="2">cv. Hass</strain>
    </source>
</reference>
<evidence type="ECO:0000313" key="2">
    <source>
        <dbReference type="Proteomes" id="UP001234297"/>
    </source>
</evidence>
<name>A0ACC2KVW7_PERAE</name>
<comment type="caution">
    <text evidence="1">The sequence shown here is derived from an EMBL/GenBank/DDBJ whole genome shotgun (WGS) entry which is preliminary data.</text>
</comment>
<keyword evidence="2" id="KW-1185">Reference proteome</keyword>
<accession>A0ACC2KVW7</accession>